<evidence type="ECO:0000256" key="1">
    <source>
        <dbReference type="SAM" id="Coils"/>
    </source>
</evidence>
<dbReference type="Pfam" id="PF19776">
    <property type="entry name" value="DUF6262"/>
    <property type="match status" value="1"/>
</dbReference>
<feature type="coiled-coil region" evidence="1">
    <location>
        <begin position="106"/>
        <end position="188"/>
    </location>
</feature>
<dbReference type="EMBL" id="CP163444">
    <property type="protein sequence ID" value="XDQ71997.1"/>
    <property type="molecule type" value="Genomic_DNA"/>
</dbReference>
<reference evidence="3" key="1">
    <citation type="submission" date="2024-07" db="EMBL/GenBank/DDBJ databases">
        <authorList>
            <person name="Yu S.T."/>
        </authorList>
    </citation>
    <scope>NUCLEOTIDE SEQUENCE</scope>
    <source>
        <strain evidence="3">R44</strain>
    </source>
</reference>
<accession>A0AB39SUZ2</accession>
<keyword evidence="1" id="KW-0175">Coiled coil</keyword>
<dbReference type="AlphaFoldDB" id="A0AB39SUZ2"/>
<organism evidence="3">
    <name type="scientific">Streptomyces sp. R44</name>
    <dbReference type="NCBI Taxonomy" id="3238633"/>
    <lineage>
        <taxon>Bacteria</taxon>
        <taxon>Bacillati</taxon>
        <taxon>Actinomycetota</taxon>
        <taxon>Actinomycetes</taxon>
        <taxon>Kitasatosporales</taxon>
        <taxon>Streptomycetaceae</taxon>
        <taxon>Streptomyces</taxon>
    </lineage>
</organism>
<dbReference type="RefSeq" id="WP_369144654.1">
    <property type="nucleotide sequence ID" value="NZ_CP163444.1"/>
</dbReference>
<proteinExistence type="predicted"/>
<gene>
    <name evidence="3" type="ORF">AB5J54_16405</name>
</gene>
<feature type="compositionally biased region" description="Polar residues" evidence="2">
    <location>
        <begin position="1"/>
        <end position="11"/>
    </location>
</feature>
<feature type="region of interest" description="Disordered" evidence="2">
    <location>
        <begin position="1"/>
        <end position="30"/>
    </location>
</feature>
<name>A0AB39SUZ2_9ACTN</name>
<dbReference type="InterPro" id="IPR046229">
    <property type="entry name" value="TnpC-like"/>
</dbReference>
<feature type="compositionally biased region" description="Basic and acidic residues" evidence="2">
    <location>
        <begin position="12"/>
        <end position="30"/>
    </location>
</feature>
<evidence type="ECO:0000313" key="3">
    <source>
        <dbReference type="EMBL" id="XDQ71997.1"/>
    </source>
</evidence>
<evidence type="ECO:0000256" key="2">
    <source>
        <dbReference type="SAM" id="MobiDB-lite"/>
    </source>
</evidence>
<sequence length="207" mass="23080">MKSPVASGSNDRNSRVERLRASRAKDSEDKTKRALDAVDVLLHSGRRITVSQVARDAAVSTWFVYNQPQVHQAVQDGITAQREQVRHVSPGPEAKRVSPAGLATDLALAREEIKELKRERDQLRNRVRLSLGAELDGVNQDKLIERVQHLEQRNTTLDQELSEARGRIAALEGRLRETEDDLTAARAGLRRAMRAVPSPDGVRTGDR</sequence>
<protein>
    <submittedName>
        <fullName evidence="3">DUF6262 family protein</fullName>
    </submittedName>
</protein>